<dbReference type="Pfam" id="PF13449">
    <property type="entry name" value="Phytase-like"/>
    <property type="match status" value="1"/>
</dbReference>
<accession>A0A7W9EYG3</accession>
<evidence type="ECO:0000259" key="1">
    <source>
        <dbReference type="Pfam" id="PF13449"/>
    </source>
</evidence>
<protein>
    <recommendedName>
        <fullName evidence="1">Phytase-like domain-containing protein</fullName>
    </recommendedName>
</protein>
<dbReference type="InterPro" id="IPR014567">
    <property type="entry name" value="UCP031900"/>
</dbReference>
<sequence>MLKVFFSAAILLMGGLGFSESALLGRAIIPTHSGQIGGLSAIHIADDGMSFTALSDRGTFLTGELRRNAAGKITGIAAGTPIPLHNAERDNANVGNDSEGLAIAPDGTIYVSFEGDHRVGKFATVDAVEDTLPIPNDFTALQGNSGLEALAIDASGALFTIPERSGRYDQPFPVYRFADGKWDQPYAIPRSGAYLVVGADFGPDGLLYVLERDFTGIGFNTRVRRLDLEAATADTILKTGFGVHGNLEGISVWRNAEGQQIMTLIADNNFRSILTNEIAEYRIDG</sequence>
<dbReference type="EMBL" id="JACIJM010000002">
    <property type="protein sequence ID" value="MBB5721090.1"/>
    <property type="molecule type" value="Genomic_DNA"/>
</dbReference>
<proteinExistence type="predicted"/>
<dbReference type="InterPro" id="IPR027372">
    <property type="entry name" value="Phytase-like_dom"/>
</dbReference>
<dbReference type="InterPro" id="IPR011042">
    <property type="entry name" value="6-blade_b-propeller_TolB-like"/>
</dbReference>
<dbReference type="PIRSF" id="PIRSF031900">
    <property type="entry name" value="UCP031900"/>
    <property type="match status" value="1"/>
</dbReference>
<reference evidence="2 3" key="1">
    <citation type="submission" date="2020-08" db="EMBL/GenBank/DDBJ databases">
        <title>Genomic Encyclopedia of Type Strains, Phase IV (KMG-IV): sequencing the most valuable type-strain genomes for metagenomic binning, comparative biology and taxonomic classification.</title>
        <authorList>
            <person name="Goeker M."/>
        </authorList>
    </citation>
    <scope>NUCLEOTIDE SEQUENCE [LARGE SCALE GENOMIC DNA]</scope>
    <source>
        <strain evidence="2 3">DSM 101064</strain>
    </source>
</reference>
<dbReference type="AlphaFoldDB" id="A0A7W9EYG3"/>
<keyword evidence="3" id="KW-1185">Reference proteome</keyword>
<name>A0A7W9EYG3_9RHOB</name>
<evidence type="ECO:0000313" key="2">
    <source>
        <dbReference type="EMBL" id="MBB5721090.1"/>
    </source>
</evidence>
<evidence type="ECO:0000313" key="3">
    <source>
        <dbReference type="Proteomes" id="UP000535415"/>
    </source>
</evidence>
<organism evidence="2 3">
    <name type="scientific">Yoonia ponticola</name>
    <dbReference type="NCBI Taxonomy" id="1524255"/>
    <lineage>
        <taxon>Bacteria</taxon>
        <taxon>Pseudomonadati</taxon>
        <taxon>Pseudomonadota</taxon>
        <taxon>Alphaproteobacteria</taxon>
        <taxon>Rhodobacterales</taxon>
        <taxon>Paracoccaceae</taxon>
        <taxon>Yoonia</taxon>
    </lineage>
</organism>
<dbReference type="Proteomes" id="UP000535415">
    <property type="component" value="Unassembled WGS sequence"/>
</dbReference>
<feature type="domain" description="Phytase-like" evidence="1">
    <location>
        <begin position="35"/>
        <end position="270"/>
    </location>
</feature>
<comment type="caution">
    <text evidence="2">The sequence shown here is derived from an EMBL/GenBank/DDBJ whole genome shotgun (WGS) entry which is preliminary data.</text>
</comment>
<dbReference type="RefSeq" id="WP_183525641.1">
    <property type="nucleotide sequence ID" value="NZ_JACIJM010000002.1"/>
</dbReference>
<gene>
    <name evidence="2" type="ORF">FHS72_000697</name>
</gene>
<dbReference type="SUPFAM" id="SSF101898">
    <property type="entry name" value="NHL repeat"/>
    <property type="match status" value="1"/>
</dbReference>
<dbReference type="Gene3D" id="2.120.10.30">
    <property type="entry name" value="TolB, C-terminal domain"/>
    <property type="match status" value="1"/>
</dbReference>